<feature type="compositionally biased region" description="Low complexity" evidence="1">
    <location>
        <begin position="26"/>
        <end position="42"/>
    </location>
</feature>
<dbReference type="KEGG" id="pbv:AR543_07295"/>
<organism evidence="2 3">
    <name type="scientific">Paenibacillus bovis</name>
    <dbReference type="NCBI Taxonomy" id="1616788"/>
    <lineage>
        <taxon>Bacteria</taxon>
        <taxon>Bacillati</taxon>
        <taxon>Bacillota</taxon>
        <taxon>Bacilli</taxon>
        <taxon>Bacillales</taxon>
        <taxon>Paenibacillaceae</taxon>
        <taxon>Paenibacillus</taxon>
    </lineage>
</organism>
<dbReference type="Proteomes" id="UP000078148">
    <property type="component" value="Chromosome"/>
</dbReference>
<dbReference type="EMBL" id="CP013023">
    <property type="protein sequence ID" value="ANF95828.1"/>
    <property type="molecule type" value="Genomic_DNA"/>
</dbReference>
<evidence type="ECO:0000256" key="1">
    <source>
        <dbReference type="SAM" id="MobiDB-lite"/>
    </source>
</evidence>
<proteinExistence type="predicted"/>
<gene>
    <name evidence="2" type="ORF">AR543_07295</name>
</gene>
<dbReference type="AlphaFoldDB" id="A0A172ZDY5"/>
<name>A0A172ZDY5_9BACL</name>
<reference evidence="3" key="1">
    <citation type="submission" date="2015-10" db="EMBL/GenBank/DDBJ databases">
        <title>Genome of Paenibacillus bovis sp. nov.</title>
        <authorList>
            <person name="Wu Z."/>
            <person name="Gao C."/>
            <person name="Liu Z."/>
            <person name="Zheng H."/>
        </authorList>
    </citation>
    <scope>NUCLEOTIDE SEQUENCE [LARGE SCALE GENOMIC DNA]</scope>
    <source>
        <strain evidence="3">BD3526</strain>
    </source>
</reference>
<accession>A0A172ZDY5</accession>
<keyword evidence="3" id="KW-1185">Reference proteome</keyword>
<reference evidence="2 3" key="2">
    <citation type="journal article" date="2016" name="Int. J. Syst. Evol. Microbiol.">
        <title>Paenibacillus bovis sp. nov., isolated from raw yak (Bos grunniens) milk.</title>
        <authorList>
            <person name="Gao C."/>
            <person name="Han J."/>
            <person name="Liu Z."/>
            <person name="Xu X."/>
            <person name="Hang F."/>
            <person name="Wu Z."/>
        </authorList>
    </citation>
    <scope>NUCLEOTIDE SEQUENCE [LARGE SCALE GENOMIC DNA]</scope>
    <source>
        <strain evidence="2 3">BD3526</strain>
    </source>
</reference>
<evidence type="ECO:0000313" key="2">
    <source>
        <dbReference type="EMBL" id="ANF95828.1"/>
    </source>
</evidence>
<evidence type="ECO:0000313" key="3">
    <source>
        <dbReference type="Proteomes" id="UP000078148"/>
    </source>
</evidence>
<protein>
    <submittedName>
        <fullName evidence="2">Uncharacterized protein</fullName>
    </submittedName>
</protein>
<feature type="region of interest" description="Disordered" evidence="1">
    <location>
        <begin position="22"/>
        <end position="42"/>
    </location>
</feature>
<sequence length="86" mass="9878">MYTGLRTQRTDIIQRITKSTKRTKLTESTKSTKSTKITKSTKSTKSTKKPLLSISKGFLEFINMMLNEDYLLFIKSDQLVSIINKV</sequence>